<name>A0A2H3KZL9_9CHLR</name>
<dbReference type="OrthoDB" id="9811293at2"/>
<dbReference type="PANTHER" id="PTHR39419:SF1">
    <property type="entry name" value="SLL0814 PROTEIN"/>
    <property type="match status" value="1"/>
</dbReference>
<feature type="transmembrane region" description="Helical" evidence="1">
    <location>
        <begin position="261"/>
        <end position="279"/>
    </location>
</feature>
<dbReference type="AlphaFoldDB" id="A0A2H3KZL9"/>
<keyword evidence="1" id="KW-0812">Transmembrane</keyword>
<feature type="transmembrane region" description="Helical" evidence="1">
    <location>
        <begin position="183"/>
        <end position="207"/>
    </location>
</feature>
<protein>
    <recommendedName>
        <fullName evidence="4">Carotenoid biosynthesis protein</fullName>
    </recommendedName>
</protein>
<evidence type="ECO:0000256" key="1">
    <source>
        <dbReference type="SAM" id="Phobius"/>
    </source>
</evidence>
<dbReference type="RefSeq" id="WP_097654081.1">
    <property type="nucleotide sequence ID" value="NZ_LYXE01000122.1"/>
</dbReference>
<dbReference type="PANTHER" id="PTHR39419">
    <property type="entry name" value="SLL0814 PROTEIN"/>
    <property type="match status" value="1"/>
</dbReference>
<sequence>MSHQTTRLRKGVAALFASYLFIYPWSIALIALDRVPVWGTWMGGVLLLLQGSLMGLWLIVNFGRWGAFASLWILFLSWLVEHTGATTGFPFGAFSYTEVLQPQIFGVVPLAIPFAWLLVVTTAMGVGELILGRENRPMAEDQQVSSTKVLMAAVFALLLDVTIEPFAVHINGYWVWSGTPDDIYYGIPLSNFVAWFVTSLLLSWVLLRYRAKAARRREAAYALDDVQRDAAHFFWPWLPVTLYLTNLTMFVLVNLSRGQEFAALVGGLIMLALAFHWALPRLARRMRETEQESGA</sequence>
<feature type="transmembrane region" description="Helical" evidence="1">
    <location>
        <begin position="71"/>
        <end position="92"/>
    </location>
</feature>
<proteinExistence type="predicted"/>
<dbReference type="Pfam" id="PF04240">
    <property type="entry name" value="Caroten_synth"/>
    <property type="match status" value="1"/>
</dbReference>
<evidence type="ECO:0000313" key="2">
    <source>
        <dbReference type="EMBL" id="PDV97813.1"/>
    </source>
</evidence>
<feature type="transmembrane region" description="Helical" evidence="1">
    <location>
        <begin position="12"/>
        <end position="32"/>
    </location>
</feature>
<feature type="transmembrane region" description="Helical" evidence="1">
    <location>
        <begin position="38"/>
        <end position="59"/>
    </location>
</feature>
<dbReference type="EMBL" id="LYXE01000122">
    <property type="protein sequence ID" value="PDV97813.1"/>
    <property type="molecule type" value="Genomic_DNA"/>
</dbReference>
<evidence type="ECO:0000313" key="3">
    <source>
        <dbReference type="Proteomes" id="UP000220922"/>
    </source>
</evidence>
<organism evidence="2 3">
    <name type="scientific">Candidatus Chloroploca asiatica</name>
    <dbReference type="NCBI Taxonomy" id="1506545"/>
    <lineage>
        <taxon>Bacteria</taxon>
        <taxon>Bacillati</taxon>
        <taxon>Chloroflexota</taxon>
        <taxon>Chloroflexia</taxon>
        <taxon>Chloroflexales</taxon>
        <taxon>Chloroflexineae</taxon>
        <taxon>Oscillochloridaceae</taxon>
        <taxon>Candidatus Chloroploca</taxon>
    </lineage>
</organism>
<feature type="transmembrane region" description="Helical" evidence="1">
    <location>
        <begin position="104"/>
        <end position="129"/>
    </location>
</feature>
<feature type="transmembrane region" description="Helical" evidence="1">
    <location>
        <begin position="233"/>
        <end position="255"/>
    </location>
</feature>
<gene>
    <name evidence="2" type="ORF">A9Q02_17345</name>
</gene>
<keyword evidence="1" id="KW-0472">Membrane</keyword>
<reference evidence="2 3" key="1">
    <citation type="submission" date="2016-05" db="EMBL/GenBank/DDBJ databases">
        <authorList>
            <person name="Lavstsen T."/>
            <person name="Jespersen J.S."/>
        </authorList>
    </citation>
    <scope>NUCLEOTIDE SEQUENCE [LARGE SCALE GENOMIC DNA]</scope>
    <source>
        <strain evidence="2 3">B7-9</strain>
    </source>
</reference>
<keyword evidence="1" id="KW-1133">Transmembrane helix</keyword>
<comment type="caution">
    <text evidence="2">The sequence shown here is derived from an EMBL/GenBank/DDBJ whole genome shotgun (WGS) entry which is preliminary data.</text>
</comment>
<feature type="transmembrane region" description="Helical" evidence="1">
    <location>
        <begin position="149"/>
        <end position="171"/>
    </location>
</feature>
<keyword evidence="3" id="KW-1185">Reference proteome</keyword>
<evidence type="ECO:0008006" key="4">
    <source>
        <dbReference type="Google" id="ProtNLM"/>
    </source>
</evidence>
<dbReference type="InterPro" id="IPR007354">
    <property type="entry name" value="CruF-like"/>
</dbReference>
<dbReference type="Proteomes" id="UP000220922">
    <property type="component" value="Unassembled WGS sequence"/>
</dbReference>
<accession>A0A2H3KZL9</accession>